<feature type="domain" description="FAD-binding PCMH-type" evidence="5">
    <location>
        <begin position="78"/>
        <end position="250"/>
    </location>
</feature>
<dbReference type="Proteomes" id="UP001479436">
    <property type="component" value="Unassembled WGS sequence"/>
</dbReference>
<dbReference type="InterPro" id="IPR012951">
    <property type="entry name" value="BBE"/>
</dbReference>
<evidence type="ECO:0000259" key="5">
    <source>
        <dbReference type="PROSITE" id="PS51387"/>
    </source>
</evidence>
<dbReference type="PROSITE" id="PS51257">
    <property type="entry name" value="PROKAR_LIPOPROTEIN"/>
    <property type="match status" value="1"/>
</dbReference>
<evidence type="ECO:0000256" key="2">
    <source>
        <dbReference type="ARBA" id="ARBA00022729"/>
    </source>
</evidence>
<reference evidence="6 7" key="1">
    <citation type="submission" date="2023-04" db="EMBL/GenBank/DDBJ databases">
        <title>Genome of Basidiobolus ranarum AG-B5.</title>
        <authorList>
            <person name="Stajich J.E."/>
            <person name="Carter-House D."/>
            <person name="Gryganskyi A."/>
        </authorList>
    </citation>
    <scope>NUCLEOTIDE SEQUENCE [LARGE SCALE GENOMIC DNA]</scope>
    <source>
        <strain evidence="6 7">AG-B5</strain>
    </source>
</reference>
<dbReference type="EMBL" id="JASJQH010007467">
    <property type="protein sequence ID" value="KAK9708656.1"/>
    <property type="molecule type" value="Genomic_DNA"/>
</dbReference>
<evidence type="ECO:0000256" key="1">
    <source>
        <dbReference type="ARBA" id="ARBA00005466"/>
    </source>
</evidence>
<comment type="caution">
    <text evidence="6">The sequence shown here is derived from an EMBL/GenBank/DDBJ whole genome shotgun (WGS) entry which is preliminary data.</text>
</comment>
<dbReference type="Gene3D" id="3.30.43.10">
    <property type="entry name" value="Uridine Diphospho-n-acetylenolpyruvylglucosamine Reductase, domain 2"/>
    <property type="match status" value="1"/>
</dbReference>
<dbReference type="InterPro" id="IPR016166">
    <property type="entry name" value="FAD-bd_PCMH"/>
</dbReference>
<dbReference type="Gene3D" id="3.30.465.10">
    <property type="match status" value="1"/>
</dbReference>
<dbReference type="InterPro" id="IPR016167">
    <property type="entry name" value="FAD-bd_PCMH_sub1"/>
</dbReference>
<feature type="chain" id="PRO_5045990890" description="FAD-binding PCMH-type domain-containing protein" evidence="4">
    <location>
        <begin position="26"/>
        <end position="505"/>
    </location>
</feature>
<name>A0ABR2VXC3_9FUNG</name>
<protein>
    <recommendedName>
        <fullName evidence="5">FAD-binding PCMH-type domain-containing protein</fullName>
    </recommendedName>
</protein>
<evidence type="ECO:0000313" key="6">
    <source>
        <dbReference type="EMBL" id="KAK9708656.1"/>
    </source>
</evidence>
<dbReference type="PANTHER" id="PTHR32448">
    <property type="entry name" value="OS08G0158400 PROTEIN"/>
    <property type="match status" value="1"/>
</dbReference>
<comment type="similarity">
    <text evidence="1">Belongs to the oxygen-dependent FAD-linked oxidoreductase family.</text>
</comment>
<dbReference type="InterPro" id="IPR036318">
    <property type="entry name" value="FAD-bd_PCMH-like_sf"/>
</dbReference>
<dbReference type="PROSITE" id="PS51387">
    <property type="entry name" value="FAD_PCMH"/>
    <property type="match status" value="1"/>
</dbReference>
<keyword evidence="7" id="KW-1185">Reference proteome</keyword>
<dbReference type="Pfam" id="PF08031">
    <property type="entry name" value="BBE"/>
    <property type="match status" value="1"/>
</dbReference>
<proteinExistence type="inferred from homology"/>
<dbReference type="InterPro" id="IPR016169">
    <property type="entry name" value="FAD-bd_PCMH_sub2"/>
</dbReference>
<accession>A0ABR2VXC3</accession>
<dbReference type="Gene3D" id="3.40.462.20">
    <property type="match status" value="1"/>
</dbReference>
<gene>
    <name evidence="6" type="ORF">K7432_009517</name>
</gene>
<feature type="signal peptide" evidence="4">
    <location>
        <begin position="1"/>
        <end position="25"/>
    </location>
</feature>
<dbReference type="Pfam" id="PF01565">
    <property type="entry name" value="FAD_binding_4"/>
    <property type="match status" value="1"/>
</dbReference>
<keyword evidence="3" id="KW-0325">Glycoprotein</keyword>
<dbReference type="SUPFAM" id="SSF56176">
    <property type="entry name" value="FAD-binding/transporter-associated domain-like"/>
    <property type="match status" value="1"/>
</dbReference>
<evidence type="ECO:0000256" key="3">
    <source>
        <dbReference type="ARBA" id="ARBA00023180"/>
    </source>
</evidence>
<dbReference type="InterPro" id="IPR006094">
    <property type="entry name" value="Oxid_FAD_bind_N"/>
</dbReference>
<organism evidence="6 7">
    <name type="scientific">Basidiobolus ranarum</name>
    <dbReference type="NCBI Taxonomy" id="34480"/>
    <lineage>
        <taxon>Eukaryota</taxon>
        <taxon>Fungi</taxon>
        <taxon>Fungi incertae sedis</taxon>
        <taxon>Zoopagomycota</taxon>
        <taxon>Entomophthoromycotina</taxon>
        <taxon>Basidiobolomycetes</taxon>
        <taxon>Basidiobolales</taxon>
        <taxon>Basidiobolaceae</taxon>
        <taxon>Basidiobolus</taxon>
    </lineage>
</organism>
<evidence type="ECO:0000313" key="7">
    <source>
        <dbReference type="Proteomes" id="UP001479436"/>
    </source>
</evidence>
<evidence type="ECO:0000256" key="4">
    <source>
        <dbReference type="SAM" id="SignalP"/>
    </source>
</evidence>
<keyword evidence="2 4" id="KW-0732">Signal</keyword>
<sequence length="505" mass="55889">MKPTCSSSNFTLLFTFACSITSVFSQLSLPPLPLDTIVPASRENETFTLCLMQTKADVVLPSDILRYNTARLGKRTRVINTPIAVAYARSDDQVQKLVKCAVSAKVVVTPRSGGHSFESFSTTTGTLVIDISNMNKLVAARGNTAIVQAGIALGDLYLAIHKFNPELTFPAGTCPTVGLGGLVSSGGYGPVARKFGISAVYIQSATVVNHHGEIIQASENQHPDLFWALRGGGGGTFGLVLSYTLQLVRTPLISMFHITWTPLDTVEVLKRWLRWAPKTTEKLTMYLQHLPVFLRIYGHFLGTMEQLDEVLKESGLLDIGVPVLYTKSCSALGAKMFFNFDDSCQDHASFSTLVYKDITENEKSYARSLFFTQELPDHILAQFNQQLTIAPSITYVNIEAFGGIFATQSTSMTPYPHRQGILFQIEFGIYITGAPLVDEIAHTWSKNMFNLLWPYSNGGSYQGYVSLELQNPLQSYFGNNVKRLIDIKRKYDPMNVFQNPQSIQP</sequence>